<evidence type="ECO:0000259" key="1">
    <source>
        <dbReference type="Pfam" id="PF14588"/>
    </source>
</evidence>
<sequence length="162" mass="16478">MTNILALPTISARLEALGHKLPEAAAPVANYVPTTQIGSTLFVAGQISIENGQPAVLGLLGDGISLEEGQRAAQLSALGVIAQIAKVVGNDARRVKRIAKLGVFIASTADFTQHPQVANGASDLMVAVFGDAGRHARAAVGVAALPRGVAVEIDAIVEIADA</sequence>
<dbReference type="EMBL" id="JBHUIP010000004">
    <property type="protein sequence ID" value="MFD2262400.1"/>
    <property type="molecule type" value="Genomic_DNA"/>
</dbReference>
<dbReference type="PANTHER" id="PTHR43760:SF1">
    <property type="entry name" value="ENDORIBONUCLEASE L-PSP_CHORISMATE MUTASE-LIKE DOMAIN-CONTAINING PROTEIN"/>
    <property type="match status" value="1"/>
</dbReference>
<comment type="caution">
    <text evidence="2">The sequence shown here is derived from an EMBL/GenBank/DDBJ whole genome shotgun (WGS) entry which is preliminary data.</text>
</comment>
<dbReference type="InterPro" id="IPR013813">
    <property type="entry name" value="Endoribo_LPSP/chorism_mut-like"/>
</dbReference>
<proteinExistence type="predicted"/>
<keyword evidence="3" id="KW-1185">Reference proteome</keyword>
<gene>
    <name evidence="2" type="ORF">ACFSM5_05825</name>
</gene>
<dbReference type="CDD" id="cd02199">
    <property type="entry name" value="YjgF_YER057c_UK114_like_1"/>
    <property type="match status" value="1"/>
</dbReference>
<dbReference type="SUPFAM" id="SSF55298">
    <property type="entry name" value="YjgF-like"/>
    <property type="match status" value="1"/>
</dbReference>
<evidence type="ECO:0000313" key="3">
    <source>
        <dbReference type="Proteomes" id="UP001597295"/>
    </source>
</evidence>
<feature type="domain" description="Endoribonuclease L-PSP/chorismate mutase-like" evidence="1">
    <location>
        <begin position="12"/>
        <end position="141"/>
    </location>
</feature>
<organism evidence="2 3">
    <name type="scientific">Lacibacterium aquatile</name>
    <dbReference type="NCBI Taxonomy" id="1168082"/>
    <lineage>
        <taxon>Bacteria</taxon>
        <taxon>Pseudomonadati</taxon>
        <taxon>Pseudomonadota</taxon>
        <taxon>Alphaproteobacteria</taxon>
        <taxon>Rhodospirillales</taxon>
        <taxon>Rhodospirillaceae</taxon>
    </lineage>
</organism>
<accession>A0ABW5DNS1</accession>
<dbReference type="PANTHER" id="PTHR43760">
    <property type="entry name" value="ENDORIBONUCLEASE-RELATED"/>
    <property type="match status" value="1"/>
</dbReference>
<dbReference type="Proteomes" id="UP001597295">
    <property type="component" value="Unassembled WGS sequence"/>
</dbReference>
<dbReference type="Pfam" id="PF14588">
    <property type="entry name" value="YjgF_endoribonc"/>
    <property type="match status" value="1"/>
</dbReference>
<evidence type="ECO:0000313" key="2">
    <source>
        <dbReference type="EMBL" id="MFD2262400.1"/>
    </source>
</evidence>
<dbReference type="InterPro" id="IPR035959">
    <property type="entry name" value="RutC-like_sf"/>
</dbReference>
<dbReference type="RefSeq" id="WP_379875351.1">
    <property type="nucleotide sequence ID" value="NZ_JBHUIP010000004.1"/>
</dbReference>
<dbReference type="Gene3D" id="3.30.1330.40">
    <property type="entry name" value="RutC-like"/>
    <property type="match status" value="1"/>
</dbReference>
<protein>
    <submittedName>
        <fullName evidence="2">RidA family protein</fullName>
    </submittedName>
</protein>
<name>A0ABW5DNS1_9PROT</name>
<reference evidence="3" key="1">
    <citation type="journal article" date="2019" name="Int. J. Syst. Evol. Microbiol.">
        <title>The Global Catalogue of Microorganisms (GCM) 10K type strain sequencing project: providing services to taxonomists for standard genome sequencing and annotation.</title>
        <authorList>
            <consortium name="The Broad Institute Genomics Platform"/>
            <consortium name="The Broad Institute Genome Sequencing Center for Infectious Disease"/>
            <person name="Wu L."/>
            <person name="Ma J."/>
        </authorList>
    </citation>
    <scope>NUCLEOTIDE SEQUENCE [LARGE SCALE GENOMIC DNA]</scope>
    <source>
        <strain evidence="3">CGMCC 1.19062</strain>
    </source>
</reference>